<keyword evidence="11" id="KW-0969">Cilium</keyword>
<keyword evidence="11" id="KW-0282">Flagellum</keyword>
<evidence type="ECO:0000256" key="10">
    <source>
        <dbReference type="RuleBase" id="RU364125"/>
    </source>
</evidence>
<dbReference type="Proteomes" id="UP000519004">
    <property type="component" value="Unassembled WGS sequence"/>
</dbReference>
<keyword evidence="5 10" id="KW-0145">Chemotaxis</keyword>
<accession>A0A7W7Y245</accession>
<comment type="subcellular location">
    <subcellularLocation>
        <location evidence="10">Cell inner membrane</location>
    </subcellularLocation>
    <subcellularLocation>
        <location evidence="2">Cell membrane</location>
        <topology evidence="2">Single-pass membrane protein</topology>
    </subcellularLocation>
</comment>
<evidence type="ECO:0000313" key="11">
    <source>
        <dbReference type="EMBL" id="MBB5016722.1"/>
    </source>
</evidence>
<evidence type="ECO:0000256" key="9">
    <source>
        <dbReference type="ARBA" id="ARBA00023136"/>
    </source>
</evidence>
<evidence type="ECO:0000256" key="5">
    <source>
        <dbReference type="ARBA" id="ARBA00022500"/>
    </source>
</evidence>
<dbReference type="RefSeq" id="WP_183949383.1">
    <property type="nucleotide sequence ID" value="NZ_JACHHX010000031.1"/>
</dbReference>
<dbReference type="PANTHER" id="PTHR35091">
    <property type="entry name" value="FLAGELLAR PROTEIN FLIL"/>
    <property type="match status" value="1"/>
</dbReference>
<feature type="transmembrane region" description="Helical" evidence="10">
    <location>
        <begin position="18"/>
        <end position="42"/>
    </location>
</feature>
<evidence type="ECO:0000256" key="8">
    <source>
        <dbReference type="ARBA" id="ARBA00022989"/>
    </source>
</evidence>
<dbReference type="GO" id="GO:0071978">
    <property type="term" value="P:bacterial-type flagellum-dependent swarming motility"/>
    <property type="evidence" value="ECO:0007669"/>
    <property type="project" value="TreeGrafter"/>
</dbReference>
<organism evidence="11 12">
    <name type="scientific">Rehaibacterium terrae</name>
    <dbReference type="NCBI Taxonomy" id="1341696"/>
    <lineage>
        <taxon>Bacteria</taxon>
        <taxon>Pseudomonadati</taxon>
        <taxon>Pseudomonadota</taxon>
        <taxon>Gammaproteobacteria</taxon>
        <taxon>Lysobacterales</taxon>
        <taxon>Lysobacteraceae</taxon>
        <taxon>Rehaibacterium</taxon>
    </lineage>
</organism>
<evidence type="ECO:0000256" key="4">
    <source>
        <dbReference type="ARBA" id="ARBA00022475"/>
    </source>
</evidence>
<comment type="similarity">
    <text evidence="3 10">Belongs to the FliL family.</text>
</comment>
<keyword evidence="11" id="KW-0966">Cell projection</keyword>
<comment type="function">
    <text evidence="1 10">Controls the rotational direction of flagella during chemotaxis.</text>
</comment>
<dbReference type="GO" id="GO:0005886">
    <property type="term" value="C:plasma membrane"/>
    <property type="evidence" value="ECO:0007669"/>
    <property type="project" value="UniProtKB-SubCell"/>
</dbReference>
<gene>
    <name evidence="11" type="ORF">HNQ58_002645</name>
</gene>
<dbReference type="GO" id="GO:0006935">
    <property type="term" value="P:chemotaxis"/>
    <property type="evidence" value="ECO:0007669"/>
    <property type="project" value="UniProtKB-KW"/>
</dbReference>
<evidence type="ECO:0000256" key="1">
    <source>
        <dbReference type="ARBA" id="ARBA00002254"/>
    </source>
</evidence>
<dbReference type="InterPro" id="IPR005503">
    <property type="entry name" value="FliL"/>
</dbReference>
<keyword evidence="9 10" id="KW-0472">Membrane</keyword>
<dbReference type="AlphaFoldDB" id="A0A7W7Y245"/>
<keyword evidence="7 10" id="KW-0283">Flagellar rotation</keyword>
<keyword evidence="8 10" id="KW-1133">Transmembrane helix</keyword>
<protein>
    <recommendedName>
        <fullName evidence="10">Flagellar protein FliL</fullName>
    </recommendedName>
</protein>
<keyword evidence="4" id="KW-1003">Cell membrane</keyword>
<dbReference type="Pfam" id="PF03748">
    <property type="entry name" value="FliL"/>
    <property type="match status" value="1"/>
</dbReference>
<evidence type="ECO:0000256" key="6">
    <source>
        <dbReference type="ARBA" id="ARBA00022692"/>
    </source>
</evidence>
<sequence>MSATAPDAVPAAPGKRRLWLIVLLLVLFVALPAGIGVGWYLVAGAKAEVADADGQAKAGKAPPAAIYHALEPAFVVNLADRDLDRYLQVEVQVMTRDASVIPALEAHMPLIRNRLLLLFGQQHADQLRSREDKERLQEEALAELQAILAEVAGKPGIEAVYFTNFVTQ</sequence>
<proteinExistence type="inferred from homology"/>
<comment type="caution">
    <text evidence="11">The sequence shown here is derived from an EMBL/GenBank/DDBJ whole genome shotgun (WGS) entry which is preliminary data.</text>
</comment>
<name>A0A7W7Y245_9GAMM</name>
<keyword evidence="10" id="KW-0997">Cell inner membrane</keyword>
<keyword evidence="6 10" id="KW-0812">Transmembrane</keyword>
<dbReference type="EMBL" id="JACHHX010000031">
    <property type="protein sequence ID" value="MBB5016722.1"/>
    <property type="molecule type" value="Genomic_DNA"/>
</dbReference>
<evidence type="ECO:0000256" key="2">
    <source>
        <dbReference type="ARBA" id="ARBA00004162"/>
    </source>
</evidence>
<keyword evidence="12" id="KW-1185">Reference proteome</keyword>
<evidence type="ECO:0000313" key="12">
    <source>
        <dbReference type="Proteomes" id="UP000519004"/>
    </source>
</evidence>
<evidence type="ECO:0000256" key="7">
    <source>
        <dbReference type="ARBA" id="ARBA00022779"/>
    </source>
</evidence>
<evidence type="ECO:0000256" key="3">
    <source>
        <dbReference type="ARBA" id="ARBA00008281"/>
    </source>
</evidence>
<reference evidence="11 12" key="1">
    <citation type="submission" date="2020-08" db="EMBL/GenBank/DDBJ databases">
        <title>Genomic Encyclopedia of Type Strains, Phase IV (KMG-IV): sequencing the most valuable type-strain genomes for metagenomic binning, comparative biology and taxonomic classification.</title>
        <authorList>
            <person name="Goeker M."/>
        </authorList>
    </citation>
    <scope>NUCLEOTIDE SEQUENCE [LARGE SCALE GENOMIC DNA]</scope>
    <source>
        <strain evidence="11 12">DSM 25897</strain>
    </source>
</reference>
<dbReference type="GO" id="GO:0009425">
    <property type="term" value="C:bacterial-type flagellum basal body"/>
    <property type="evidence" value="ECO:0007669"/>
    <property type="project" value="InterPro"/>
</dbReference>
<dbReference type="PANTHER" id="PTHR35091:SF2">
    <property type="entry name" value="FLAGELLAR PROTEIN FLIL"/>
    <property type="match status" value="1"/>
</dbReference>